<dbReference type="Pfam" id="PF07690">
    <property type="entry name" value="MFS_1"/>
    <property type="match status" value="1"/>
</dbReference>
<evidence type="ECO:0000259" key="8">
    <source>
        <dbReference type="PROSITE" id="PS50850"/>
    </source>
</evidence>
<keyword evidence="10" id="KW-1185">Reference proteome</keyword>
<dbReference type="Gene3D" id="1.20.1250.20">
    <property type="entry name" value="MFS general substrate transporter like domains"/>
    <property type="match status" value="1"/>
</dbReference>
<dbReference type="EMBL" id="JBBKXX010000001">
    <property type="protein sequence ID" value="MFD3407316.1"/>
    <property type="molecule type" value="Genomic_DNA"/>
</dbReference>
<feature type="transmembrane region" description="Helical" evidence="7">
    <location>
        <begin position="266"/>
        <end position="287"/>
    </location>
</feature>
<dbReference type="InterPro" id="IPR020846">
    <property type="entry name" value="MFS_dom"/>
</dbReference>
<sequence>MNQTVNANRLFLASCFALITTSMAFGIRAGVLTQLGVSFKLDNEQLGYVNQMAFLGFPIAMIIGGPLYNVLGPKKIIWVAFFTHVIGLVMTIFSGGFWTLLISTFFVGFGNGTVEAACNPMISDMFEGKDKTKMLNRFHMWFPGGIVIATLLSQYMTEHNMGWQLQIASILIPAVIYALLFFGQTFPVAKVEGGASTGENLKAMFSPLYLFMLACMALTAISEFGPEQWIGPIMSTSGASPMIILAIVTGLMAVGRYFAGPIVHKLDAAGVLLVSAILTALGVYLMSNVNGYIPFFTQTGELVKLQVVYLWAIIFALGVCYFWPTMIGYVAENIPRSGAFGLSIMGGMGMFATSIFQPIIGKWLDANTAEAAKTLKGDAVALAAGQATMGQMVLFPAILIVAFAGLYFLGKKTSNA</sequence>
<feature type="transmembrane region" description="Helical" evidence="7">
    <location>
        <begin position="163"/>
        <end position="182"/>
    </location>
</feature>
<feature type="transmembrane region" description="Helical" evidence="7">
    <location>
        <begin position="203"/>
        <end position="222"/>
    </location>
</feature>
<dbReference type="SUPFAM" id="SSF103473">
    <property type="entry name" value="MFS general substrate transporter"/>
    <property type="match status" value="1"/>
</dbReference>
<keyword evidence="6 7" id="KW-0472">Membrane</keyword>
<feature type="transmembrane region" description="Helical" evidence="7">
    <location>
        <begin position="76"/>
        <end position="94"/>
    </location>
</feature>
<dbReference type="RefSeq" id="WP_377979765.1">
    <property type="nucleotide sequence ID" value="NZ_JBBKXX010000001.1"/>
</dbReference>
<evidence type="ECO:0000256" key="3">
    <source>
        <dbReference type="ARBA" id="ARBA00022448"/>
    </source>
</evidence>
<evidence type="ECO:0000313" key="9">
    <source>
        <dbReference type="EMBL" id="MFD3407316.1"/>
    </source>
</evidence>
<dbReference type="InterPro" id="IPR011701">
    <property type="entry name" value="MFS"/>
</dbReference>
<dbReference type="InterPro" id="IPR036259">
    <property type="entry name" value="MFS_trans_sf"/>
</dbReference>
<keyword evidence="3" id="KW-0813">Transport</keyword>
<comment type="subcellular location">
    <subcellularLocation>
        <location evidence="1">Endomembrane system</location>
        <topology evidence="1">Multi-pass membrane protein</topology>
    </subcellularLocation>
</comment>
<evidence type="ECO:0000313" key="10">
    <source>
        <dbReference type="Proteomes" id="UP001598019"/>
    </source>
</evidence>
<evidence type="ECO:0000256" key="7">
    <source>
        <dbReference type="SAM" id="Phobius"/>
    </source>
</evidence>
<accession>A0ABW6DII6</accession>
<proteinExistence type="inferred from homology"/>
<evidence type="ECO:0000256" key="5">
    <source>
        <dbReference type="ARBA" id="ARBA00022989"/>
    </source>
</evidence>
<dbReference type="PANTHER" id="PTHR23514:SF3">
    <property type="entry name" value="BYPASS OF STOP CODON PROTEIN 6"/>
    <property type="match status" value="1"/>
</dbReference>
<dbReference type="InterPro" id="IPR051788">
    <property type="entry name" value="MFS_Transporter"/>
</dbReference>
<name>A0ABW6DII6_9BACT</name>
<protein>
    <submittedName>
        <fullName evidence="9">MFS transporter</fullName>
    </submittedName>
</protein>
<dbReference type="Proteomes" id="UP001598019">
    <property type="component" value="Unassembled WGS sequence"/>
</dbReference>
<comment type="caution">
    <text evidence="9">The sequence shown here is derived from an EMBL/GenBank/DDBJ whole genome shotgun (WGS) entry which is preliminary data.</text>
</comment>
<organism evidence="9 10">
    <name type="scientific">Aquirufa esocilacus</name>
    <dbReference type="NCBI Taxonomy" id="3096513"/>
    <lineage>
        <taxon>Bacteria</taxon>
        <taxon>Pseudomonadati</taxon>
        <taxon>Bacteroidota</taxon>
        <taxon>Cytophagia</taxon>
        <taxon>Cytophagales</taxon>
        <taxon>Flectobacillaceae</taxon>
        <taxon>Aquirufa</taxon>
    </lineage>
</organism>
<dbReference type="PANTHER" id="PTHR23514">
    <property type="entry name" value="BYPASS OF STOP CODON PROTEIN 6"/>
    <property type="match status" value="1"/>
</dbReference>
<feature type="transmembrane region" description="Helical" evidence="7">
    <location>
        <begin position="307"/>
        <end position="331"/>
    </location>
</feature>
<evidence type="ECO:0000256" key="1">
    <source>
        <dbReference type="ARBA" id="ARBA00004127"/>
    </source>
</evidence>
<gene>
    <name evidence="9" type="ORF">SKC37_01485</name>
</gene>
<feature type="domain" description="Major facilitator superfamily (MFS) profile" evidence="8">
    <location>
        <begin position="10"/>
        <end position="414"/>
    </location>
</feature>
<feature type="transmembrane region" description="Helical" evidence="7">
    <location>
        <begin position="338"/>
        <end position="360"/>
    </location>
</feature>
<evidence type="ECO:0000256" key="2">
    <source>
        <dbReference type="ARBA" id="ARBA00008335"/>
    </source>
</evidence>
<feature type="transmembrane region" description="Helical" evidence="7">
    <location>
        <begin position="392"/>
        <end position="410"/>
    </location>
</feature>
<comment type="similarity">
    <text evidence="2">Belongs to the major facilitator superfamily.</text>
</comment>
<dbReference type="PROSITE" id="PS50850">
    <property type="entry name" value="MFS"/>
    <property type="match status" value="1"/>
</dbReference>
<feature type="transmembrane region" description="Helical" evidence="7">
    <location>
        <begin position="100"/>
        <end position="118"/>
    </location>
</feature>
<reference evidence="9 10" key="1">
    <citation type="submission" date="2024-03" db="EMBL/GenBank/DDBJ databases">
        <title>Aquirufa genome sequencing.</title>
        <authorList>
            <person name="Pitt A."/>
            <person name="Hahn M.W."/>
        </authorList>
    </citation>
    <scope>NUCLEOTIDE SEQUENCE [LARGE SCALE GENOMIC DNA]</scope>
    <source>
        <strain evidence="9 10">HETE-83D</strain>
    </source>
</reference>
<keyword evidence="4 7" id="KW-0812">Transmembrane</keyword>
<evidence type="ECO:0000256" key="4">
    <source>
        <dbReference type="ARBA" id="ARBA00022692"/>
    </source>
</evidence>
<keyword evidence="5 7" id="KW-1133">Transmembrane helix</keyword>
<evidence type="ECO:0000256" key="6">
    <source>
        <dbReference type="ARBA" id="ARBA00023136"/>
    </source>
</evidence>
<feature type="transmembrane region" description="Helical" evidence="7">
    <location>
        <begin position="138"/>
        <end position="157"/>
    </location>
</feature>
<feature type="transmembrane region" description="Helical" evidence="7">
    <location>
        <begin position="53"/>
        <end position="71"/>
    </location>
</feature>
<feature type="transmembrane region" description="Helical" evidence="7">
    <location>
        <begin position="242"/>
        <end position="259"/>
    </location>
</feature>